<protein>
    <submittedName>
        <fullName evidence="1">Putative lipoprotein</fullName>
    </submittedName>
</protein>
<dbReference type="AlphaFoldDB" id="M6QNZ3"/>
<reference evidence="1 2" key="1">
    <citation type="submission" date="2013-01" db="EMBL/GenBank/DDBJ databases">
        <authorList>
            <person name="Harkins D.M."/>
            <person name="Durkin A.S."/>
            <person name="Brinkac L.M."/>
            <person name="Haft D.H."/>
            <person name="Selengut J.D."/>
            <person name="Sanka R."/>
            <person name="DePew J."/>
            <person name="Purushe J."/>
            <person name="Chanthongthip A."/>
            <person name="Lattana O."/>
            <person name="Phetsouvanh R."/>
            <person name="Newton P.N."/>
            <person name="Vinetz J.M."/>
            <person name="Sutton G.G."/>
            <person name="Nierman W.C."/>
            <person name="Fouts D.E."/>
        </authorList>
    </citation>
    <scope>NUCLEOTIDE SEQUENCE [LARGE SCALE GENOMIC DNA]</scope>
    <source>
        <strain evidence="1 2">UI 13098</strain>
    </source>
</reference>
<evidence type="ECO:0000313" key="1">
    <source>
        <dbReference type="EMBL" id="EMN90577.1"/>
    </source>
</evidence>
<gene>
    <name evidence="1" type="ORF">LEP1GSC108_2861</name>
</gene>
<dbReference type="NCBIfam" id="NF047435">
    <property type="entry name" value="LA_2272_fam_lipo"/>
    <property type="match status" value="1"/>
</dbReference>
<dbReference type="RefSeq" id="WP_004503296.1">
    <property type="nucleotide sequence ID" value="NZ_AHNU02000041.1"/>
</dbReference>
<keyword evidence="2" id="KW-1185">Reference proteome</keyword>
<dbReference type="NCBIfam" id="NF047436">
    <property type="entry name" value="LA_2272_repeat"/>
    <property type="match status" value="2"/>
</dbReference>
<name>M6QNZ3_9LEPT</name>
<dbReference type="PROSITE" id="PS51257">
    <property type="entry name" value="PROKAR_LIPOPROTEIN"/>
    <property type="match status" value="1"/>
</dbReference>
<proteinExistence type="predicted"/>
<dbReference type="Proteomes" id="UP000012118">
    <property type="component" value="Unassembled WGS sequence"/>
</dbReference>
<accession>M6QNZ3</accession>
<comment type="caution">
    <text evidence="1">The sequence shown here is derived from an EMBL/GenBank/DDBJ whole genome shotgun (WGS) entry which is preliminary data.</text>
</comment>
<organism evidence="1 2">
    <name type="scientific">Leptospira weilii str. UI 13098</name>
    <dbReference type="NCBI Taxonomy" id="1088542"/>
    <lineage>
        <taxon>Bacteria</taxon>
        <taxon>Pseudomonadati</taxon>
        <taxon>Spirochaetota</taxon>
        <taxon>Spirochaetia</taxon>
        <taxon>Leptospirales</taxon>
        <taxon>Leptospiraceae</taxon>
        <taxon>Leptospira</taxon>
    </lineage>
</organism>
<dbReference type="InterPro" id="IPR058093">
    <property type="entry name" value="LA_2272-like"/>
</dbReference>
<dbReference type="EMBL" id="AHNU02000041">
    <property type="protein sequence ID" value="EMN90577.1"/>
    <property type="molecule type" value="Genomic_DNA"/>
</dbReference>
<keyword evidence="1" id="KW-0449">Lipoprotein</keyword>
<sequence>MKHKYFLILQNAFSFFGFSLLLLSCGVTGFITGEHTVVRVPVKTETEVFHANLLHGEVKNLYGINLGIVNVIKERLIGLQVGGANYSEGKTYAAQVGLVYNAAKKGGFTVQAGVANNVEGGGAGLQVGLYNRGENKGVYITAGAYNKSGSGANIGLINYEGLGVNVGVYNYGYGVNVGAVNSGKGLSIGALNIGEDGNLQIGILNFCTEGPFPIMIVLNYCSKPAETKVNANITPGTEQKKDSSK</sequence>
<evidence type="ECO:0000313" key="2">
    <source>
        <dbReference type="Proteomes" id="UP000012118"/>
    </source>
</evidence>